<protein>
    <submittedName>
        <fullName evidence="1">Uncharacterized protein</fullName>
    </submittedName>
</protein>
<evidence type="ECO:0000313" key="2">
    <source>
        <dbReference type="Proteomes" id="UP000559027"/>
    </source>
</evidence>
<gene>
    <name evidence="1" type="ORF">D9756_008337</name>
</gene>
<proteinExistence type="predicted"/>
<comment type="caution">
    <text evidence="1">The sequence shown here is derived from an EMBL/GenBank/DDBJ whole genome shotgun (WGS) entry which is preliminary data.</text>
</comment>
<evidence type="ECO:0000313" key="1">
    <source>
        <dbReference type="EMBL" id="KAF5350980.1"/>
    </source>
</evidence>
<keyword evidence="2" id="KW-1185">Reference proteome</keyword>
<accession>A0A8H5FV72</accession>
<sequence>MAQIHDTIGGAPETCKEELFLCKYIPNSNPDRSLVAGVRVDISQTEVAEAPQRRIFLTSQDQIVVVGERHIDIYTIPKISQHETTAKATPLHHIELPFDCGNIAPPFVYRGFHWMVLRIHDEYRPVKFPQNIEDAPRLETLGCHLLDCRYPLCTDFMQGAAAVSFRNNAKMGLVVYCWDIEMA</sequence>
<dbReference type="OrthoDB" id="3110472at2759"/>
<reference evidence="1 2" key="1">
    <citation type="journal article" date="2020" name="ISME J.">
        <title>Uncovering the hidden diversity of litter-decomposition mechanisms in mushroom-forming fungi.</title>
        <authorList>
            <person name="Floudas D."/>
            <person name="Bentzer J."/>
            <person name="Ahren D."/>
            <person name="Johansson T."/>
            <person name="Persson P."/>
            <person name="Tunlid A."/>
        </authorList>
    </citation>
    <scope>NUCLEOTIDE SEQUENCE [LARGE SCALE GENOMIC DNA]</scope>
    <source>
        <strain evidence="1 2">CBS 146.42</strain>
    </source>
</reference>
<name>A0A8H5FV72_9AGAR</name>
<dbReference type="AlphaFoldDB" id="A0A8H5FV72"/>
<organism evidence="1 2">
    <name type="scientific">Leucocoprinus leucothites</name>
    <dbReference type="NCBI Taxonomy" id="201217"/>
    <lineage>
        <taxon>Eukaryota</taxon>
        <taxon>Fungi</taxon>
        <taxon>Dikarya</taxon>
        <taxon>Basidiomycota</taxon>
        <taxon>Agaricomycotina</taxon>
        <taxon>Agaricomycetes</taxon>
        <taxon>Agaricomycetidae</taxon>
        <taxon>Agaricales</taxon>
        <taxon>Agaricineae</taxon>
        <taxon>Agaricaceae</taxon>
        <taxon>Leucocoprinus</taxon>
    </lineage>
</organism>
<dbReference type="EMBL" id="JAACJO010000013">
    <property type="protein sequence ID" value="KAF5350980.1"/>
    <property type="molecule type" value="Genomic_DNA"/>
</dbReference>
<dbReference type="Proteomes" id="UP000559027">
    <property type="component" value="Unassembled WGS sequence"/>
</dbReference>